<dbReference type="PANTHER" id="PTHR36151:SF3">
    <property type="entry name" value="ER-BOUND OXYGENASE MPAB_MPAB'_RUBBER OXYGENASE CATALYTIC DOMAIN-CONTAINING PROTEIN"/>
    <property type="match status" value="1"/>
</dbReference>
<comment type="caution">
    <text evidence="3">The sequence shown here is derived from an EMBL/GenBank/DDBJ whole genome shotgun (WGS) entry which is preliminary data.</text>
</comment>
<dbReference type="Proteomes" id="UP000558997">
    <property type="component" value="Unassembled WGS sequence"/>
</dbReference>
<gene>
    <name evidence="3" type="ORF">HDA44_005190</name>
</gene>
<feature type="region of interest" description="Disordered" evidence="1">
    <location>
        <begin position="1"/>
        <end position="23"/>
    </location>
</feature>
<dbReference type="AlphaFoldDB" id="A0A841DUT0"/>
<dbReference type="Pfam" id="PF09995">
    <property type="entry name" value="MPAB_Lcp_cat"/>
    <property type="match status" value="1"/>
</dbReference>
<dbReference type="PANTHER" id="PTHR36151">
    <property type="entry name" value="BLR2777 PROTEIN"/>
    <property type="match status" value="1"/>
</dbReference>
<dbReference type="RefSeq" id="WP_184838673.1">
    <property type="nucleotide sequence ID" value="NZ_BAAAVN010000020.1"/>
</dbReference>
<keyword evidence="4" id="KW-1185">Reference proteome</keyword>
<dbReference type="InterPro" id="IPR018713">
    <property type="entry name" value="MPAB/Lcp_cat_dom"/>
</dbReference>
<protein>
    <submittedName>
        <fullName evidence="3">Uncharacterized protein (DUF2236 family)</fullName>
    </submittedName>
</protein>
<proteinExistence type="predicted"/>
<sequence>MAATSSASLPPLSPPSPLSPLAPLTPLRDGLARMILTKVAGPDPYAERDRVHKTPGPRWFAPDRPIRRVHGDASMFAGGLRALLLQSLHPLAMAAVAAHSGYRGDPWGRLRRTSYFLAITTYGAVPDAEEAIAHVRSVHERVRGTSPGGVKYRASDPHLLKWVHVAEVDSFLLAHQRYGARPLTADEQDLYVEDAALVARKLGVIDPPTTVAELQQLLKDYQPELRGTAEARQAARFMLVHPPVPWAARPAYGVLTAAAVGLLPWWTRLPLRLPYLPLAERTVVRAAGDGLTRTIRWALASPNLEDRSQAPAVI</sequence>
<dbReference type="EMBL" id="JACHNF010000001">
    <property type="protein sequence ID" value="MBB5981849.1"/>
    <property type="molecule type" value="Genomic_DNA"/>
</dbReference>
<name>A0A841DUT0_9ACTN</name>
<dbReference type="GO" id="GO:0016491">
    <property type="term" value="F:oxidoreductase activity"/>
    <property type="evidence" value="ECO:0007669"/>
    <property type="project" value="InterPro"/>
</dbReference>
<evidence type="ECO:0000313" key="4">
    <source>
        <dbReference type="Proteomes" id="UP000558997"/>
    </source>
</evidence>
<organism evidence="3 4">
    <name type="scientific">Kribbella solani</name>
    <dbReference type="NCBI Taxonomy" id="236067"/>
    <lineage>
        <taxon>Bacteria</taxon>
        <taxon>Bacillati</taxon>
        <taxon>Actinomycetota</taxon>
        <taxon>Actinomycetes</taxon>
        <taxon>Propionibacteriales</taxon>
        <taxon>Kribbellaceae</taxon>
        <taxon>Kribbella</taxon>
    </lineage>
</organism>
<evidence type="ECO:0000259" key="2">
    <source>
        <dbReference type="Pfam" id="PF09995"/>
    </source>
</evidence>
<evidence type="ECO:0000313" key="3">
    <source>
        <dbReference type="EMBL" id="MBB5981849.1"/>
    </source>
</evidence>
<evidence type="ECO:0000256" key="1">
    <source>
        <dbReference type="SAM" id="MobiDB-lite"/>
    </source>
</evidence>
<feature type="compositionally biased region" description="Pro residues" evidence="1">
    <location>
        <begin position="11"/>
        <end position="20"/>
    </location>
</feature>
<feature type="compositionally biased region" description="Low complexity" evidence="1">
    <location>
        <begin position="1"/>
        <end position="10"/>
    </location>
</feature>
<feature type="domain" description="ER-bound oxygenase mpaB/mpaB'/Rubber oxygenase catalytic" evidence="2">
    <location>
        <begin position="67"/>
        <end position="297"/>
    </location>
</feature>
<reference evidence="3 4" key="1">
    <citation type="submission" date="2020-08" db="EMBL/GenBank/DDBJ databases">
        <title>Sequencing the genomes of 1000 actinobacteria strains.</title>
        <authorList>
            <person name="Klenk H.-P."/>
        </authorList>
    </citation>
    <scope>NUCLEOTIDE SEQUENCE [LARGE SCALE GENOMIC DNA]</scope>
    <source>
        <strain evidence="3 4">DSM 17294</strain>
    </source>
</reference>
<accession>A0A841DUT0</accession>